<organism evidence="1 2">
    <name type="scientific">Symbiodinium microadriaticum</name>
    <name type="common">Dinoflagellate</name>
    <name type="synonym">Zooxanthella microadriatica</name>
    <dbReference type="NCBI Taxonomy" id="2951"/>
    <lineage>
        <taxon>Eukaryota</taxon>
        <taxon>Sar</taxon>
        <taxon>Alveolata</taxon>
        <taxon>Dinophyceae</taxon>
        <taxon>Suessiales</taxon>
        <taxon>Symbiodiniaceae</taxon>
        <taxon>Symbiodinium</taxon>
    </lineage>
</organism>
<evidence type="ECO:0000313" key="1">
    <source>
        <dbReference type="EMBL" id="OLP92647.1"/>
    </source>
</evidence>
<sequence length="171" mass="19082">MLIFSVSFQFYRMIPEGNPEGFAFFGLPLLTPQDTGQNAARDAYDEVSCMDNDQEEGALLNGDLLQRLAVNRLMAVFTVNTKDREDGIETKDQKMQWMGDNTAKILKPRRKFTAWANGQVLLAGRLWQQPGNTVRARELRAGGAYQYYSLAIPELPEDSADSVSAVSPVSE</sequence>
<dbReference type="Proteomes" id="UP000186817">
    <property type="component" value="Unassembled WGS sequence"/>
</dbReference>
<name>A0A1Q9DBY0_SYMMI</name>
<reference evidence="1 2" key="1">
    <citation type="submission" date="2016-02" db="EMBL/GenBank/DDBJ databases">
        <title>Genome analysis of coral dinoflagellate symbionts highlights evolutionary adaptations to a symbiotic lifestyle.</title>
        <authorList>
            <person name="Aranda M."/>
            <person name="Li Y."/>
            <person name="Liew Y.J."/>
            <person name="Baumgarten S."/>
            <person name="Simakov O."/>
            <person name="Wilson M."/>
            <person name="Piel J."/>
            <person name="Ashoor H."/>
            <person name="Bougouffa S."/>
            <person name="Bajic V.B."/>
            <person name="Ryu T."/>
            <person name="Ravasi T."/>
            <person name="Bayer T."/>
            <person name="Micklem G."/>
            <person name="Kim H."/>
            <person name="Bhak J."/>
            <person name="Lajeunesse T.C."/>
            <person name="Voolstra C.R."/>
        </authorList>
    </citation>
    <scope>NUCLEOTIDE SEQUENCE [LARGE SCALE GENOMIC DNA]</scope>
    <source>
        <strain evidence="1 2">CCMP2467</strain>
    </source>
</reference>
<accession>A0A1Q9DBY0</accession>
<keyword evidence="2" id="KW-1185">Reference proteome</keyword>
<proteinExistence type="predicted"/>
<dbReference type="AlphaFoldDB" id="A0A1Q9DBY0"/>
<protein>
    <submittedName>
        <fullName evidence="1">Uncharacterized protein</fullName>
    </submittedName>
</protein>
<comment type="caution">
    <text evidence="1">The sequence shown here is derived from an EMBL/GenBank/DDBJ whole genome shotgun (WGS) entry which is preliminary data.</text>
</comment>
<dbReference type="EMBL" id="LSRX01000612">
    <property type="protein sequence ID" value="OLP92647.1"/>
    <property type="molecule type" value="Genomic_DNA"/>
</dbReference>
<gene>
    <name evidence="1" type="ORF">AK812_SmicGene25522</name>
</gene>
<evidence type="ECO:0000313" key="2">
    <source>
        <dbReference type="Proteomes" id="UP000186817"/>
    </source>
</evidence>